<protein>
    <submittedName>
        <fullName evidence="1">Uncharacterized protein</fullName>
    </submittedName>
</protein>
<reference evidence="2" key="1">
    <citation type="journal article" date="2022" name="Mol. Ecol. Resour.">
        <title>The genomes of chicory, endive, great burdock and yacon provide insights into Asteraceae palaeo-polyploidization history and plant inulin production.</title>
        <authorList>
            <person name="Fan W."/>
            <person name="Wang S."/>
            <person name="Wang H."/>
            <person name="Wang A."/>
            <person name="Jiang F."/>
            <person name="Liu H."/>
            <person name="Zhao H."/>
            <person name="Xu D."/>
            <person name="Zhang Y."/>
        </authorList>
    </citation>
    <scope>NUCLEOTIDE SEQUENCE [LARGE SCALE GENOMIC DNA]</scope>
    <source>
        <strain evidence="2">cv. Yunnan</strain>
    </source>
</reference>
<evidence type="ECO:0000313" key="2">
    <source>
        <dbReference type="Proteomes" id="UP001056120"/>
    </source>
</evidence>
<proteinExistence type="predicted"/>
<keyword evidence="2" id="KW-1185">Reference proteome</keyword>
<name>A0ACB9HQF0_9ASTR</name>
<comment type="caution">
    <text evidence="1">The sequence shown here is derived from an EMBL/GenBank/DDBJ whole genome shotgun (WGS) entry which is preliminary data.</text>
</comment>
<reference evidence="1 2" key="2">
    <citation type="journal article" date="2022" name="Mol. Ecol. Resour.">
        <title>The genomes of chicory, endive, great burdock and yacon provide insights into Asteraceae paleo-polyploidization history and plant inulin production.</title>
        <authorList>
            <person name="Fan W."/>
            <person name="Wang S."/>
            <person name="Wang H."/>
            <person name="Wang A."/>
            <person name="Jiang F."/>
            <person name="Liu H."/>
            <person name="Zhao H."/>
            <person name="Xu D."/>
            <person name="Zhang Y."/>
        </authorList>
    </citation>
    <scope>NUCLEOTIDE SEQUENCE [LARGE SCALE GENOMIC DNA]</scope>
    <source>
        <strain evidence="2">cv. Yunnan</strain>
        <tissue evidence="1">Leaves</tissue>
    </source>
</reference>
<sequence length="66" mass="7501">MGGESDLGQIHRPQSPIGWGLGEINRRLYYITHYFDTAMARSLNIRLCPLFLSSLIRSVQVILIVI</sequence>
<accession>A0ACB9HQF0</accession>
<gene>
    <name evidence="1" type="ORF">L1987_33101</name>
</gene>
<organism evidence="1 2">
    <name type="scientific">Smallanthus sonchifolius</name>
    <dbReference type="NCBI Taxonomy" id="185202"/>
    <lineage>
        <taxon>Eukaryota</taxon>
        <taxon>Viridiplantae</taxon>
        <taxon>Streptophyta</taxon>
        <taxon>Embryophyta</taxon>
        <taxon>Tracheophyta</taxon>
        <taxon>Spermatophyta</taxon>
        <taxon>Magnoliopsida</taxon>
        <taxon>eudicotyledons</taxon>
        <taxon>Gunneridae</taxon>
        <taxon>Pentapetalae</taxon>
        <taxon>asterids</taxon>
        <taxon>campanulids</taxon>
        <taxon>Asterales</taxon>
        <taxon>Asteraceae</taxon>
        <taxon>Asteroideae</taxon>
        <taxon>Heliantheae alliance</taxon>
        <taxon>Millerieae</taxon>
        <taxon>Smallanthus</taxon>
    </lineage>
</organism>
<dbReference type="EMBL" id="CM042028">
    <property type="protein sequence ID" value="KAI3797837.1"/>
    <property type="molecule type" value="Genomic_DNA"/>
</dbReference>
<dbReference type="Proteomes" id="UP001056120">
    <property type="component" value="Linkage Group LG11"/>
</dbReference>
<evidence type="ECO:0000313" key="1">
    <source>
        <dbReference type="EMBL" id="KAI3797837.1"/>
    </source>
</evidence>